<keyword evidence="2" id="KW-1185">Reference proteome</keyword>
<sequence length="130" mass="14887">MKVPPAQKEPPLCSGIMPDTVFKNWMIAVALLLQNYRQLRNLQARYYLELHLPMAHSAGIGQCSLRELQRLINLFESEIEALLKDMNKSGKQRPLTLSESHNQVIAHTQRLHQLNYQAQLRLQVADQSAS</sequence>
<gene>
    <name evidence="1" type="ORF">GO755_26795</name>
</gene>
<name>A0A7K1SJC3_9BACT</name>
<comment type="caution">
    <text evidence="1">The sequence shown here is derived from an EMBL/GenBank/DDBJ whole genome shotgun (WGS) entry which is preliminary data.</text>
</comment>
<proteinExistence type="predicted"/>
<dbReference type="AlphaFoldDB" id="A0A7K1SJC3"/>
<dbReference type="RefSeq" id="WP_157588391.1">
    <property type="nucleotide sequence ID" value="NZ_WPIN01000012.1"/>
</dbReference>
<reference evidence="1 2" key="1">
    <citation type="submission" date="2019-12" db="EMBL/GenBank/DDBJ databases">
        <title>Spirosoma sp. HMF4905 genome sequencing and assembly.</title>
        <authorList>
            <person name="Kang H."/>
            <person name="Cha I."/>
            <person name="Kim H."/>
            <person name="Joh K."/>
        </authorList>
    </citation>
    <scope>NUCLEOTIDE SEQUENCE [LARGE SCALE GENOMIC DNA]</scope>
    <source>
        <strain evidence="1 2">HMF4905</strain>
    </source>
</reference>
<protein>
    <submittedName>
        <fullName evidence="1">Uncharacterized protein</fullName>
    </submittedName>
</protein>
<dbReference type="Proteomes" id="UP000436006">
    <property type="component" value="Unassembled WGS sequence"/>
</dbReference>
<evidence type="ECO:0000313" key="2">
    <source>
        <dbReference type="Proteomes" id="UP000436006"/>
    </source>
</evidence>
<organism evidence="1 2">
    <name type="scientific">Spirosoma arboris</name>
    <dbReference type="NCBI Taxonomy" id="2682092"/>
    <lineage>
        <taxon>Bacteria</taxon>
        <taxon>Pseudomonadati</taxon>
        <taxon>Bacteroidota</taxon>
        <taxon>Cytophagia</taxon>
        <taxon>Cytophagales</taxon>
        <taxon>Cytophagaceae</taxon>
        <taxon>Spirosoma</taxon>
    </lineage>
</organism>
<accession>A0A7K1SJC3</accession>
<dbReference type="EMBL" id="WPIN01000012">
    <property type="protein sequence ID" value="MVM33676.1"/>
    <property type="molecule type" value="Genomic_DNA"/>
</dbReference>
<evidence type="ECO:0000313" key="1">
    <source>
        <dbReference type="EMBL" id="MVM33676.1"/>
    </source>
</evidence>